<dbReference type="Gene3D" id="3.50.50.60">
    <property type="entry name" value="FAD/NAD(P)-binding domain"/>
    <property type="match status" value="1"/>
</dbReference>
<dbReference type="EMBL" id="CAADIZ010000051">
    <property type="protein sequence ID" value="VFS29428.1"/>
    <property type="molecule type" value="Genomic_DNA"/>
</dbReference>
<dbReference type="InterPro" id="IPR006076">
    <property type="entry name" value="FAD-dep_OxRdtase"/>
</dbReference>
<dbReference type="SUPFAM" id="SSF51905">
    <property type="entry name" value="FAD/NAD(P)-binding domain"/>
    <property type="match status" value="1"/>
</dbReference>
<accession>A0A484RVD3</accession>
<evidence type="ECO:0000256" key="2">
    <source>
        <dbReference type="SAM" id="MobiDB-lite"/>
    </source>
</evidence>
<feature type="region of interest" description="Disordered" evidence="2">
    <location>
        <begin position="1"/>
        <end position="25"/>
    </location>
</feature>
<evidence type="ECO:0000259" key="3">
    <source>
        <dbReference type="Pfam" id="PF01266"/>
    </source>
</evidence>
<dbReference type="SUPFAM" id="SSF54373">
    <property type="entry name" value="FAD-linked reductases, C-terminal domain"/>
    <property type="match status" value="1"/>
</dbReference>
<evidence type="ECO:0000256" key="1">
    <source>
        <dbReference type="ARBA" id="ARBA00023002"/>
    </source>
</evidence>
<dbReference type="GO" id="GO:0005737">
    <property type="term" value="C:cytoplasm"/>
    <property type="evidence" value="ECO:0007669"/>
    <property type="project" value="TreeGrafter"/>
</dbReference>
<gene>
    <name evidence="4" type="ORF">BRI6_4774</name>
    <name evidence="5" type="ORF">BRI9_4777</name>
    <name evidence="6" type="ORF">IVO3_4773</name>
    <name evidence="7" type="ORF">RAN7_4740</name>
</gene>
<feature type="domain" description="FAD dependent oxidoreductase" evidence="3">
    <location>
        <begin position="31"/>
        <end position="372"/>
    </location>
</feature>
<evidence type="ECO:0000313" key="7">
    <source>
        <dbReference type="EMBL" id="VFS29428.1"/>
    </source>
</evidence>
<dbReference type="EMBL" id="CAADII010000016">
    <property type="protein sequence ID" value="VFR54013.1"/>
    <property type="molecule type" value="Genomic_DNA"/>
</dbReference>
<evidence type="ECO:0000313" key="4">
    <source>
        <dbReference type="EMBL" id="VFR54013.1"/>
    </source>
</evidence>
<dbReference type="EMBL" id="CAADIP010000013">
    <property type="protein sequence ID" value="VFR83804.1"/>
    <property type="molecule type" value="Genomic_DNA"/>
</dbReference>
<dbReference type="PANTHER" id="PTHR13847:SF287">
    <property type="entry name" value="FAD-DEPENDENT OXIDOREDUCTASE DOMAIN-CONTAINING PROTEIN 1"/>
    <property type="match status" value="1"/>
</dbReference>
<dbReference type="Gene3D" id="3.30.9.10">
    <property type="entry name" value="D-Amino Acid Oxidase, subunit A, domain 2"/>
    <property type="match status" value="1"/>
</dbReference>
<reference evidence="4" key="1">
    <citation type="submission" date="2019-03" db="EMBL/GenBank/DDBJ databases">
        <authorList>
            <person name="Danneels B."/>
        </authorList>
    </citation>
    <scope>NUCLEOTIDE SEQUENCE</scope>
</reference>
<evidence type="ECO:0000313" key="6">
    <source>
        <dbReference type="EMBL" id="VFR83804.1"/>
    </source>
</evidence>
<name>A0A484RVD3_9ZZZZ</name>
<dbReference type="AlphaFoldDB" id="A0A484RVD3"/>
<evidence type="ECO:0000313" key="5">
    <source>
        <dbReference type="EMBL" id="VFR66685.1"/>
    </source>
</evidence>
<proteinExistence type="predicted"/>
<dbReference type="Pfam" id="PF01266">
    <property type="entry name" value="DAO"/>
    <property type="match status" value="1"/>
</dbReference>
<protein>
    <submittedName>
        <fullName evidence="4">Opine oxidase subunit B</fullName>
    </submittedName>
</protein>
<dbReference type="InterPro" id="IPR036188">
    <property type="entry name" value="FAD/NAD-bd_sf"/>
</dbReference>
<sequence>MPVTVAPTRSPASDGGRNRAPSSRTGTRRFDVLVIGAGAVGMSVAHGLLKRGLSVCVVDEGDFALRASRGNFGLTWIQGKGAKFDDYAHWSIDAAAMWSGFAAELRQCTGVDVELSQPGGFTLCTDEGEYQQRVEMLAGMQRRLAPKFSFEALSGAQTRQRLPQASGAIAGSTYCPLDGHLSPLRLLRALFTSFTEQGGVLLPRTPVHAIDARPGQGFLASASGQSVEAGKVVLAAGLGSVALADRLGLKAPLHPVRGQLLITERVRPFLSHPTLHVRQTADGTVQIGDSKEEVGLDTGTTWEVLSRIAARAVRTFPCLRDVRVVRSWGALRVMSPDGFPIYDESPQHAGAFLVTCHSGITLAPQHAGPVADWIAGLGRPSGIAGFSSRRFDV</sequence>
<keyword evidence="1" id="KW-0560">Oxidoreductase</keyword>
<organism evidence="4">
    <name type="scientific">plant metagenome</name>
    <dbReference type="NCBI Taxonomy" id="1297885"/>
    <lineage>
        <taxon>unclassified sequences</taxon>
        <taxon>metagenomes</taxon>
        <taxon>organismal metagenomes</taxon>
    </lineage>
</organism>
<dbReference type="GO" id="GO:0016491">
    <property type="term" value="F:oxidoreductase activity"/>
    <property type="evidence" value="ECO:0007669"/>
    <property type="project" value="UniProtKB-KW"/>
</dbReference>
<dbReference type="PANTHER" id="PTHR13847">
    <property type="entry name" value="SARCOSINE DEHYDROGENASE-RELATED"/>
    <property type="match status" value="1"/>
</dbReference>
<dbReference type="EMBL" id="CAADIK010000014">
    <property type="protein sequence ID" value="VFR66685.1"/>
    <property type="molecule type" value="Genomic_DNA"/>
</dbReference>